<dbReference type="PANTHER" id="PTHR30606:SF10">
    <property type="entry name" value="PHOSPHATIDYLINOSITOL MANNOSIDE ACYLTRANSFERASE"/>
    <property type="match status" value="1"/>
</dbReference>
<keyword evidence="2" id="KW-1003">Cell membrane</keyword>
<evidence type="ECO:0000256" key="1">
    <source>
        <dbReference type="ARBA" id="ARBA00004533"/>
    </source>
</evidence>
<dbReference type="EMBL" id="BSOR01000015">
    <property type="protein sequence ID" value="GLR63252.1"/>
    <property type="molecule type" value="Genomic_DNA"/>
</dbReference>
<keyword evidence="4" id="KW-0808">Transferase</keyword>
<evidence type="ECO:0000313" key="8">
    <source>
        <dbReference type="Proteomes" id="UP001156682"/>
    </source>
</evidence>
<comment type="subcellular location">
    <subcellularLocation>
        <location evidence="1">Cell inner membrane</location>
    </subcellularLocation>
</comment>
<reference evidence="8" key="1">
    <citation type="journal article" date="2019" name="Int. J. Syst. Evol. Microbiol.">
        <title>The Global Catalogue of Microorganisms (GCM) 10K type strain sequencing project: providing services to taxonomists for standard genome sequencing and annotation.</title>
        <authorList>
            <consortium name="The Broad Institute Genomics Platform"/>
            <consortium name="The Broad Institute Genome Sequencing Center for Infectious Disease"/>
            <person name="Wu L."/>
            <person name="Ma J."/>
        </authorList>
    </citation>
    <scope>NUCLEOTIDE SEQUENCE [LARGE SCALE GENOMIC DNA]</scope>
    <source>
        <strain evidence="8">NBRC 100033</strain>
    </source>
</reference>
<comment type="caution">
    <text evidence="7">The sequence shown here is derived from an EMBL/GenBank/DDBJ whole genome shotgun (WGS) entry which is preliminary data.</text>
</comment>
<organism evidence="7 8">
    <name type="scientific">Marinospirillum insulare</name>
    <dbReference type="NCBI Taxonomy" id="217169"/>
    <lineage>
        <taxon>Bacteria</taxon>
        <taxon>Pseudomonadati</taxon>
        <taxon>Pseudomonadota</taxon>
        <taxon>Gammaproteobacteria</taxon>
        <taxon>Oceanospirillales</taxon>
        <taxon>Oceanospirillaceae</taxon>
        <taxon>Marinospirillum</taxon>
    </lineage>
</organism>
<dbReference type="Pfam" id="PF03279">
    <property type="entry name" value="Lip_A_acyltrans"/>
    <property type="match status" value="1"/>
</dbReference>
<dbReference type="CDD" id="cd07984">
    <property type="entry name" value="LPLAT_LABLAT-like"/>
    <property type="match status" value="1"/>
</dbReference>
<keyword evidence="8" id="KW-1185">Reference proteome</keyword>
<protein>
    <submittedName>
        <fullName evidence="7">Lipid A biosynthesis lauroyl acyltransferase</fullName>
    </submittedName>
</protein>
<dbReference type="Proteomes" id="UP001156682">
    <property type="component" value="Unassembled WGS sequence"/>
</dbReference>
<evidence type="ECO:0000256" key="6">
    <source>
        <dbReference type="ARBA" id="ARBA00023315"/>
    </source>
</evidence>
<evidence type="ECO:0000256" key="2">
    <source>
        <dbReference type="ARBA" id="ARBA00022475"/>
    </source>
</evidence>
<evidence type="ECO:0000256" key="4">
    <source>
        <dbReference type="ARBA" id="ARBA00022679"/>
    </source>
</evidence>
<evidence type="ECO:0000313" key="7">
    <source>
        <dbReference type="EMBL" id="GLR63252.1"/>
    </source>
</evidence>
<keyword evidence="5" id="KW-0472">Membrane</keyword>
<dbReference type="PANTHER" id="PTHR30606">
    <property type="entry name" value="LIPID A BIOSYNTHESIS LAUROYL ACYLTRANSFERASE"/>
    <property type="match status" value="1"/>
</dbReference>
<accession>A0ABQ5ZW73</accession>
<evidence type="ECO:0000256" key="3">
    <source>
        <dbReference type="ARBA" id="ARBA00022519"/>
    </source>
</evidence>
<evidence type="ECO:0000256" key="5">
    <source>
        <dbReference type="ARBA" id="ARBA00023136"/>
    </source>
</evidence>
<dbReference type="PIRSF" id="PIRSF026649">
    <property type="entry name" value="MsbB"/>
    <property type="match status" value="1"/>
</dbReference>
<keyword evidence="6 7" id="KW-0012">Acyltransferase</keyword>
<name>A0ABQ5ZW73_9GAMM</name>
<keyword evidence="3" id="KW-0997">Cell inner membrane</keyword>
<sequence>MKKSKLSNRLKAGVITKGWWLLSLLPLAWLQALAVPIGSLVWRFVKRERNIAKVNLSLCFPELSQEERDVLGKQSIIEITRTMLEMGRMWMAPKEKVLADFVSLQGIEAVEEANKNKQPIILLGPHIGQWELIAQLMSHKTNFTFMYSEPKLAELDATIRKGRCRMGGNLVPANIKGVAGLLKALKRGEMIGILPDQVPDKGQGGEIVPFYGQPALTATLLPKLVQKTGAKVFTALAKRLPKGRGFELILIPADEQVYSDDEVTAVAGVNASVEQIIAYAPEQYQWAYKRFKSVPGKNVYKK</sequence>
<proteinExistence type="predicted"/>
<dbReference type="RefSeq" id="WP_027852160.1">
    <property type="nucleotide sequence ID" value="NZ_BSOR01000015.1"/>
</dbReference>
<gene>
    <name evidence="7" type="ORF">GCM10007878_06870</name>
</gene>
<dbReference type="GO" id="GO:0016746">
    <property type="term" value="F:acyltransferase activity"/>
    <property type="evidence" value="ECO:0007669"/>
    <property type="project" value="UniProtKB-KW"/>
</dbReference>
<dbReference type="InterPro" id="IPR004960">
    <property type="entry name" value="LipA_acyltrans"/>
</dbReference>